<dbReference type="OrthoDB" id="258618at2157"/>
<proteinExistence type="predicted"/>
<evidence type="ECO:0000313" key="2">
    <source>
        <dbReference type="EMBL" id="SDN11671.1"/>
    </source>
</evidence>
<accession>A0A1G9YT47</accession>
<keyword evidence="3" id="KW-1185">Reference proteome</keyword>
<dbReference type="EMBL" id="FNHL01000005">
    <property type="protein sequence ID" value="SDN11671.1"/>
    <property type="molecule type" value="Genomic_DNA"/>
</dbReference>
<gene>
    <name evidence="2" type="ORF">SAMN04487949_3426</name>
</gene>
<dbReference type="InterPro" id="IPR025311">
    <property type="entry name" value="DUF4166"/>
</dbReference>
<dbReference type="Proteomes" id="UP000199451">
    <property type="component" value="Unassembled WGS sequence"/>
</dbReference>
<sequence>MPGVYEHALDSAAADLHPNVRERYALDPDDALVCVGSGKMDISRGTHVLPALYAMTGQDLLFPEAGKKIPFTVTTAAYRTDAGFEALTTRREFAFPRTQRRFDSLTVWDDHTGRLLDFLGRDGHLVSELRPRVEAGALVVDGGRQWVRVGDRYVRLPGPLAASVEVRDRYDDTDEQYHVLATVENPLAGHILSYRGSFTQEVRDVDTVPDDLRLGGDIETLPPR</sequence>
<feature type="domain" description="DUF4166" evidence="1">
    <location>
        <begin position="16"/>
        <end position="198"/>
    </location>
</feature>
<dbReference type="AlphaFoldDB" id="A0A1G9YT47"/>
<dbReference type="RefSeq" id="WP_089699425.1">
    <property type="nucleotide sequence ID" value="NZ_FNHL01000005.1"/>
</dbReference>
<evidence type="ECO:0000259" key="1">
    <source>
        <dbReference type="Pfam" id="PF13761"/>
    </source>
</evidence>
<protein>
    <recommendedName>
        <fullName evidence="1">DUF4166 domain-containing protein</fullName>
    </recommendedName>
</protein>
<reference evidence="3" key="1">
    <citation type="submission" date="2016-10" db="EMBL/GenBank/DDBJ databases">
        <authorList>
            <person name="Varghese N."/>
            <person name="Submissions S."/>
        </authorList>
    </citation>
    <scope>NUCLEOTIDE SEQUENCE [LARGE SCALE GENOMIC DNA]</scope>
    <source>
        <strain evidence="3">CGMCC 1.10119</strain>
    </source>
</reference>
<dbReference type="Pfam" id="PF13761">
    <property type="entry name" value="DUF4166"/>
    <property type="match status" value="1"/>
</dbReference>
<evidence type="ECO:0000313" key="3">
    <source>
        <dbReference type="Proteomes" id="UP000199451"/>
    </source>
</evidence>
<organism evidence="2 3">
    <name type="scientific">Halogranum gelatinilyticum</name>
    <dbReference type="NCBI Taxonomy" id="660521"/>
    <lineage>
        <taxon>Archaea</taxon>
        <taxon>Methanobacteriati</taxon>
        <taxon>Methanobacteriota</taxon>
        <taxon>Stenosarchaea group</taxon>
        <taxon>Halobacteria</taxon>
        <taxon>Halobacteriales</taxon>
        <taxon>Haloferacaceae</taxon>
    </lineage>
</organism>
<dbReference type="STRING" id="660521.SAMN04487949_3426"/>
<name>A0A1G9YT47_9EURY</name>